<sequence length="66" mass="7389">MVHRCACLVHGTANDGFDTVGDAANALAGHLRCFLRARALPETRRAQNKLSRRRQSEGWRVCKPSR</sequence>
<dbReference type="AlphaFoldDB" id="E6PU70"/>
<reference evidence="2" key="1">
    <citation type="submission" date="2009-10" db="EMBL/GenBank/DDBJ databases">
        <title>Diversity of trophic interactions inside an arsenic-rich microbial ecosystem.</title>
        <authorList>
            <person name="Bertin P.N."/>
            <person name="Heinrich-Salmeron A."/>
            <person name="Pelletier E."/>
            <person name="Goulhen-Chollet F."/>
            <person name="Arsene-Ploetze F."/>
            <person name="Gallien S."/>
            <person name="Calteau A."/>
            <person name="Vallenet D."/>
            <person name="Casiot C."/>
            <person name="Chane-Woon-Ming B."/>
            <person name="Giloteaux L."/>
            <person name="Barakat M."/>
            <person name="Bonnefoy V."/>
            <person name="Bruneel O."/>
            <person name="Chandler M."/>
            <person name="Cleiss J."/>
            <person name="Duran R."/>
            <person name="Elbaz-Poulichet F."/>
            <person name="Fonknechten N."/>
            <person name="Lauga B."/>
            <person name="Mornico D."/>
            <person name="Ortet P."/>
            <person name="Schaeffer C."/>
            <person name="Siguier P."/>
            <person name="Alexander Thil Smith A."/>
            <person name="Van Dorsselaer A."/>
            <person name="Weissenbach J."/>
            <person name="Medigue C."/>
            <person name="Le Paslier D."/>
        </authorList>
    </citation>
    <scope>NUCLEOTIDE SEQUENCE</scope>
</reference>
<accession>E6PU70</accession>
<dbReference type="EMBL" id="CABM01000053">
    <property type="protein sequence ID" value="CBH98477.1"/>
    <property type="molecule type" value="Genomic_DNA"/>
</dbReference>
<proteinExistence type="predicted"/>
<organism evidence="2">
    <name type="scientific">mine drainage metagenome</name>
    <dbReference type="NCBI Taxonomy" id="410659"/>
    <lineage>
        <taxon>unclassified sequences</taxon>
        <taxon>metagenomes</taxon>
        <taxon>ecological metagenomes</taxon>
    </lineage>
</organism>
<comment type="caution">
    <text evidence="2">The sequence shown here is derived from an EMBL/GenBank/DDBJ whole genome shotgun (WGS) entry which is preliminary data.</text>
</comment>
<protein>
    <submittedName>
        <fullName evidence="2">Uncharacterized protein</fullName>
    </submittedName>
</protein>
<evidence type="ECO:0000313" key="2">
    <source>
        <dbReference type="EMBL" id="CBH98477.1"/>
    </source>
</evidence>
<evidence type="ECO:0000256" key="1">
    <source>
        <dbReference type="SAM" id="MobiDB-lite"/>
    </source>
</evidence>
<feature type="region of interest" description="Disordered" evidence="1">
    <location>
        <begin position="44"/>
        <end position="66"/>
    </location>
</feature>
<gene>
    <name evidence="2" type="ORF">CARN2_3955</name>
</gene>
<name>E6PU70_9ZZZZ</name>